<feature type="domain" description="N-acetyltransferase" evidence="1">
    <location>
        <begin position="13"/>
        <end position="178"/>
    </location>
</feature>
<accession>A0ABP3DIU4</accession>
<comment type="caution">
    <text evidence="2">The sequence shown here is derived from an EMBL/GenBank/DDBJ whole genome shotgun (WGS) entry which is preliminary data.</text>
</comment>
<keyword evidence="3" id="KW-1185">Reference proteome</keyword>
<organism evidence="2 3">
    <name type="scientific">Saccharothrix mutabilis subsp. mutabilis</name>
    <dbReference type="NCBI Taxonomy" id="66855"/>
    <lineage>
        <taxon>Bacteria</taxon>
        <taxon>Bacillati</taxon>
        <taxon>Actinomycetota</taxon>
        <taxon>Actinomycetes</taxon>
        <taxon>Pseudonocardiales</taxon>
        <taxon>Pseudonocardiaceae</taxon>
        <taxon>Saccharothrix</taxon>
    </lineage>
</organism>
<evidence type="ECO:0000313" key="3">
    <source>
        <dbReference type="Proteomes" id="UP001500416"/>
    </source>
</evidence>
<dbReference type="RefSeq" id="WP_343934795.1">
    <property type="nucleotide sequence ID" value="NZ_BAAABU010000006.1"/>
</dbReference>
<dbReference type="InterPro" id="IPR051531">
    <property type="entry name" value="N-acetyltransferase"/>
</dbReference>
<gene>
    <name evidence="2" type="ORF">GCM10010492_34010</name>
</gene>
<evidence type="ECO:0000259" key="1">
    <source>
        <dbReference type="PROSITE" id="PS51186"/>
    </source>
</evidence>
<name>A0ABP3DIU4_9PSEU</name>
<dbReference type="PANTHER" id="PTHR43792">
    <property type="entry name" value="GNAT FAMILY, PUTATIVE (AFU_ORTHOLOGUE AFUA_3G00765)-RELATED-RELATED"/>
    <property type="match status" value="1"/>
</dbReference>
<dbReference type="EMBL" id="BAAABU010000006">
    <property type="protein sequence ID" value="GAA0232458.1"/>
    <property type="molecule type" value="Genomic_DNA"/>
</dbReference>
<dbReference type="PANTHER" id="PTHR43792:SF1">
    <property type="entry name" value="N-ACETYLTRANSFERASE DOMAIN-CONTAINING PROTEIN"/>
    <property type="match status" value="1"/>
</dbReference>
<dbReference type="SUPFAM" id="SSF55729">
    <property type="entry name" value="Acyl-CoA N-acyltransferases (Nat)"/>
    <property type="match status" value="1"/>
</dbReference>
<dbReference type="Pfam" id="PF13302">
    <property type="entry name" value="Acetyltransf_3"/>
    <property type="match status" value="1"/>
</dbReference>
<dbReference type="CDD" id="cd04301">
    <property type="entry name" value="NAT_SF"/>
    <property type="match status" value="1"/>
</dbReference>
<reference evidence="3" key="1">
    <citation type="journal article" date="2019" name="Int. J. Syst. Evol. Microbiol.">
        <title>The Global Catalogue of Microorganisms (GCM) 10K type strain sequencing project: providing services to taxonomists for standard genome sequencing and annotation.</title>
        <authorList>
            <consortium name="The Broad Institute Genomics Platform"/>
            <consortium name="The Broad Institute Genome Sequencing Center for Infectious Disease"/>
            <person name="Wu L."/>
            <person name="Ma J."/>
        </authorList>
    </citation>
    <scope>NUCLEOTIDE SEQUENCE [LARGE SCALE GENOMIC DNA]</scope>
    <source>
        <strain evidence="3">JCM 3380</strain>
    </source>
</reference>
<dbReference type="Proteomes" id="UP001500416">
    <property type="component" value="Unassembled WGS sequence"/>
</dbReference>
<dbReference type="PROSITE" id="PS51186">
    <property type="entry name" value="GNAT"/>
    <property type="match status" value="1"/>
</dbReference>
<dbReference type="Gene3D" id="3.40.630.30">
    <property type="match status" value="1"/>
</dbReference>
<evidence type="ECO:0000313" key="2">
    <source>
        <dbReference type="EMBL" id="GAA0232458.1"/>
    </source>
</evidence>
<dbReference type="InterPro" id="IPR016181">
    <property type="entry name" value="Acyl_CoA_acyltransferase"/>
</dbReference>
<proteinExistence type="predicted"/>
<dbReference type="InterPro" id="IPR000182">
    <property type="entry name" value="GNAT_dom"/>
</dbReference>
<sequence>MTKPDYPIRTERLTLRPFTPDDHADLHAYQSRPDVVRFLYGEARTPEETTDNLKLKVSVTWPEKEGEHVALAVVHEGRVIGETVLKYLSEAHRQGEIGYIFHPDHHGRGFATEASRAMLELGFVNLGLHRIVASCDANNDRSWQVMERLGMRREAHFRHNEIFKGAWGEELVYAILEDEWRAANHR</sequence>
<protein>
    <submittedName>
        <fullName evidence="2">GNAT family protein</fullName>
    </submittedName>
</protein>